<comment type="subcellular location">
    <subcellularLocation>
        <location evidence="1">Membrane</location>
        <topology evidence="1">Multi-pass membrane protein</topology>
    </subcellularLocation>
</comment>
<dbReference type="EMBL" id="KV425573">
    <property type="protein sequence ID" value="KZT25133.1"/>
    <property type="molecule type" value="Genomic_DNA"/>
</dbReference>
<feature type="transmembrane region" description="Helical" evidence="7">
    <location>
        <begin position="260"/>
        <end position="278"/>
    </location>
</feature>
<reference evidence="9 10" key="1">
    <citation type="journal article" date="2016" name="Mol. Biol. Evol.">
        <title>Comparative Genomics of Early-Diverging Mushroom-Forming Fungi Provides Insights into the Origins of Lignocellulose Decay Capabilities.</title>
        <authorList>
            <person name="Nagy L.G."/>
            <person name="Riley R."/>
            <person name="Tritt A."/>
            <person name="Adam C."/>
            <person name="Daum C."/>
            <person name="Floudas D."/>
            <person name="Sun H."/>
            <person name="Yadav J.S."/>
            <person name="Pangilinan J."/>
            <person name="Larsson K.H."/>
            <person name="Matsuura K."/>
            <person name="Barry K."/>
            <person name="Labutti K."/>
            <person name="Kuo R."/>
            <person name="Ohm R.A."/>
            <person name="Bhattacharya S.S."/>
            <person name="Shirouzu T."/>
            <person name="Yoshinaga Y."/>
            <person name="Martin F.M."/>
            <person name="Grigoriev I.V."/>
            <person name="Hibbett D.S."/>
        </authorList>
    </citation>
    <scope>NUCLEOTIDE SEQUENCE [LARGE SCALE GENOMIC DNA]</scope>
    <source>
        <strain evidence="9 10">HHB14362 ss-1</strain>
    </source>
</reference>
<organism evidence="9 10">
    <name type="scientific">Neolentinus lepideus HHB14362 ss-1</name>
    <dbReference type="NCBI Taxonomy" id="1314782"/>
    <lineage>
        <taxon>Eukaryota</taxon>
        <taxon>Fungi</taxon>
        <taxon>Dikarya</taxon>
        <taxon>Basidiomycota</taxon>
        <taxon>Agaricomycotina</taxon>
        <taxon>Agaricomycetes</taxon>
        <taxon>Gloeophyllales</taxon>
        <taxon>Gloeophyllaceae</taxon>
        <taxon>Neolentinus</taxon>
    </lineage>
</organism>
<evidence type="ECO:0000256" key="5">
    <source>
        <dbReference type="ARBA" id="ARBA00022989"/>
    </source>
</evidence>
<dbReference type="InterPro" id="IPR050925">
    <property type="entry name" value="Rhomboid_protease_S54"/>
</dbReference>
<dbReference type="InterPro" id="IPR035952">
    <property type="entry name" value="Rhomboid-like_sf"/>
</dbReference>
<dbReference type="GO" id="GO:0016020">
    <property type="term" value="C:membrane"/>
    <property type="evidence" value="ECO:0007669"/>
    <property type="project" value="UniProtKB-SubCell"/>
</dbReference>
<evidence type="ECO:0000256" key="3">
    <source>
        <dbReference type="ARBA" id="ARBA00022692"/>
    </source>
</evidence>
<evidence type="ECO:0000256" key="6">
    <source>
        <dbReference type="ARBA" id="ARBA00023136"/>
    </source>
</evidence>
<accession>A0A165SGR7</accession>
<dbReference type="PANTHER" id="PTHR43731:SF14">
    <property type="entry name" value="PRESENILIN-ASSOCIATED RHOMBOID-LIKE PROTEIN, MITOCHONDRIAL"/>
    <property type="match status" value="1"/>
</dbReference>
<keyword evidence="5 7" id="KW-1133">Transmembrane helix</keyword>
<dbReference type="InterPro" id="IPR022764">
    <property type="entry name" value="Peptidase_S54_rhomboid_dom"/>
</dbReference>
<keyword evidence="10" id="KW-1185">Reference proteome</keyword>
<dbReference type="Pfam" id="PF01694">
    <property type="entry name" value="Rhomboid"/>
    <property type="match status" value="1"/>
</dbReference>
<sequence length="443" mass="49830">MLRSPWLFSSVLQRRISSLHLHPHEISRRIGRRCLSEIPSFRDQLARATIDTTRSFSERVKRPSIANQIGLTLAVSLGIYIGAAASTNLETQAWIEHLKQSAVFQGKEPTTDDIKRARYFHLGKRLQAMLFEVRESVSNLPQTVKSLPIFATARSLQSILDASEARRVCWTFVACNICVFLVWKIPQARPFMNRAFTHDPLSGKSYTLFTSIFSHSSFWHLLLNSMALTSFTATAGQYLIREQRNSPSGMPESSAHHHLFAFYICSGLFASLFSHIAWTRIVYPRVVALVINPKSPAKGLFSKAVTANTQINPSLGASGAIYASVVLTALAYPDAEVSLFFPPGLTMPIQWGVSGFVLLDVIGILRGWRYFNHWAHLGGAIFGALYYAWGPSWWEAFRRFTVKYPAQFIHRGTVDFMAKSLAKEEEEWDRIISANSNKKPRAG</sequence>
<dbReference type="STRING" id="1314782.A0A165SGR7"/>
<dbReference type="FunCoup" id="A0A165SGR7">
    <property type="interactions" value="341"/>
</dbReference>
<feature type="transmembrane region" description="Helical" evidence="7">
    <location>
        <begin position="371"/>
        <end position="389"/>
    </location>
</feature>
<evidence type="ECO:0000256" key="7">
    <source>
        <dbReference type="SAM" id="Phobius"/>
    </source>
</evidence>
<feature type="domain" description="Peptidase S54 rhomboid" evidence="8">
    <location>
        <begin position="204"/>
        <end position="387"/>
    </location>
</feature>
<evidence type="ECO:0000256" key="2">
    <source>
        <dbReference type="ARBA" id="ARBA00009045"/>
    </source>
</evidence>
<keyword evidence="3 7" id="KW-0812">Transmembrane</keyword>
<evidence type="ECO:0000259" key="8">
    <source>
        <dbReference type="Pfam" id="PF01694"/>
    </source>
</evidence>
<keyword evidence="4" id="KW-0378">Hydrolase</keyword>
<evidence type="ECO:0000256" key="1">
    <source>
        <dbReference type="ARBA" id="ARBA00004141"/>
    </source>
</evidence>
<dbReference type="GO" id="GO:0004252">
    <property type="term" value="F:serine-type endopeptidase activity"/>
    <property type="evidence" value="ECO:0007669"/>
    <property type="project" value="InterPro"/>
</dbReference>
<dbReference type="Gene3D" id="1.20.1540.10">
    <property type="entry name" value="Rhomboid-like"/>
    <property type="match status" value="1"/>
</dbReference>
<proteinExistence type="inferred from homology"/>
<name>A0A165SGR7_9AGAM</name>
<evidence type="ECO:0000313" key="10">
    <source>
        <dbReference type="Proteomes" id="UP000076761"/>
    </source>
</evidence>
<dbReference type="OrthoDB" id="10260614at2759"/>
<evidence type="ECO:0000313" key="9">
    <source>
        <dbReference type="EMBL" id="KZT25133.1"/>
    </source>
</evidence>
<dbReference type="Proteomes" id="UP000076761">
    <property type="component" value="Unassembled WGS sequence"/>
</dbReference>
<evidence type="ECO:0000256" key="4">
    <source>
        <dbReference type="ARBA" id="ARBA00022801"/>
    </source>
</evidence>
<dbReference type="PANTHER" id="PTHR43731">
    <property type="entry name" value="RHOMBOID PROTEASE"/>
    <property type="match status" value="1"/>
</dbReference>
<feature type="transmembrane region" description="Helical" evidence="7">
    <location>
        <begin position="168"/>
        <end position="186"/>
    </location>
</feature>
<dbReference type="AlphaFoldDB" id="A0A165SGR7"/>
<feature type="transmembrane region" description="Helical" evidence="7">
    <location>
        <begin position="218"/>
        <end position="240"/>
    </location>
</feature>
<dbReference type="GO" id="GO:0006465">
    <property type="term" value="P:signal peptide processing"/>
    <property type="evidence" value="ECO:0007669"/>
    <property type="project" value="TreeGrafter"/>
</dbReference>
<comment type="similarity">
    <text evidence="2">Belongs to the peptidase S54 family.</text>
</comment>
<feature type="transmembrane region" description="Helical" evidence="7">
    <location>
        <begin position="345"/>
        <end position="365"/>
    </location>
</feature>
<gene>
    <name evidence="9" type="ORF">NEOLEDRAFT_1133886</name>
</gene>
<feature type="transmembrane region" description="Helical" evidence="7">
    <location>
        <begin position="315"/>
        <end position="333"/>
    </location>
</feature>
<dbReference type="InParanoid" id="A0A165SGR7"/>
<keyword evidence="6 7" id="KW-0472">Membrane</keyword>
<protein>
    <recommendedName>
        <fullName evidence="8">Peptidase S54 rhomboid domain-containing protein</fullName>
    </recommendedName>
</protein>
<dbReference type="SUPFAM" id="SSF144091">
    <property type="entry name" value="Rhomboid-like"/>
    <property type="match status" value="1"/>
</dbReference>